<evidence type="ECO:0000256" key="6">
    <source>
        <dbReference type="ARBA" id="ARBA00035289"/>
    </source>
</evidence>
<keyword evidence="3" id="KW-0689">Ribosomal protein</keyword>
<dbReference type="RefSeq" id="XP_040630126.1">
    <property type="nucleotide sequence ID" value="XM_040768262.1"/>
</dbReference>
<keyword evidence="5" id="KW-0687">Ribonucleoprotein</keyword>
<protein>
    <recommendedName>
        <fullName evidence="6">Large ribosomal subunit protein uL29m</fullName>
    </recommendedName>
    <alternativeName>
        <fullName evidence="7">54S ribosomal protein L4, mitochondrial</fullName>
    </alternativeName>
</protein>
<evidence type="ECO:0000256" key="5">
    <source>
        <dbReference type="ARBA" id="ARBA00023274"/>
    </source>
</evidence>
<dbReference type="GO" id="GO:0032543">
    <property type="term" value="P:mitochondrial translation"/>
    <property type="evidence" value="ECO:0007669"/>
    <property type="project" value="TreeGrafter"/>
</dbReference>
<evidence type="ECO:0000256" key="2">
    <source>
        <dbReference type="ARBA" id="ARBA00009254"/>
    </source>
</evidence>
<dbReference type="Gene3D" id="6.10.330.20">
    <property type="match status" value="1"/>
</dbReference>
<dbReference type="OrthoDB" id="270763at2759"/>
<reference evidence="8 9" key="1">
    <citation type="journal article" date="2012" name="Science">
        <title>The Paleozoic origin of enzymatic lignin decomposition reconstructed from 31 fungal genomes.</title>
        <authorList>
            <person name="Floudas D."/>
            <person name="Binder M."/>
            <person name="Riley R."/>
            <person name="Barry K."/>
            <person name="Blanchette R.A."/>
            <person name="Henrissat B."/>
            <person name="Martinez A.T."/>
            <person name="Otillar R."/>
            <person name="Spatafora J.W."/>
            <person name="Yadav J.S."/>
            <person name="Aerts A."/>
            <person name="Benoit I."/>
            <person name="Boyd A."/>
            <person name="Carlson A."/>
            <person name="Copeland A."/>
            <person name="Coutinho P.M."/>
            <person name="de Vries R.P."/>
            <person name="Ferreira P."/>
            <person name="Findley K."/>
            <person name="Foster B."/>
            <person name="Gaskell J."/>
            <person name="Glotzer D."/>
            <person name="Gorecki P."/>
            <person name="Heitman J."/>
            <person name="Hesse C."/>
            <person name="Hori C."/>
            <person name="Igarashi K."/>
            <person name="Jurgens J.A."/>
            <person name="Kallen N."/>
            <person name="Kersten P."/>
            <person name="Kohler A."/>
            <person name="Kuees U."/>
            <person name="Kumar T.K.A."/>
            <person name="Kuo A."/>
            <person name="LaButti K."/>
            <person name="Larrondo L.F."/>
            <person name="Lindquist E."/>
            <person name="Ling A."/>
            <person name="Lombard V."/>
            <person name="Lucas S."/>
            <person name="Lundell T."/>
            <person name="Martin R."/>
            <person name="McLaughlin D.J."/>
            <person name="Morgenstern I."/>
            <person name="Morin E."/>
            <person name="Murat C."/>
            <person name="Nagy L.G."/>
            <person name="Nolan M."/>
            <person name="Ohm R.A."/>
            <person name="Patyshakuliyeva A."/>
            <person name="Rokas A."/>
            <person name="Ruiz-Duenas F.J."/>
            <person name="Sabat G."/>
            <person name="Salamov A."/>
            <person name="Samejima M."/>
            <person name="Schmutz J."/>
            <person name="Slot J.C."/>
            <person name="St John F."/>
            <person name="Stenlid J."/>
            <person name="Sun H."/>
            <person name="Sun S."/>
            <person name="Syed K."/>
            <person name="Tsang A."/>
            <person name="Wiebenga A."/>
            <person name="Young D."/>
            <person name="Pisabarro A."/>
            <person name="Eastwood D.C."/>
            <person name="Martin F."/>
            <person name="Cullen D."/>
            <person name="Grigoriev I.V."/>
            <person name="Hibbett D.S."/>
        </authorList>
    </citation>
    <scope>NUCLEOTIDE SEQUENCE [LARGE SCALE GENOMIC DNA]</scope>
    <source>
        <strain evidence="8 9">DJM-731 SS1</strain>
    </source>
</reference>
<evidence type="ECO:0000256" key="3">
    <source>
        <dbReference type="ARBA" id="ARBA00022980"/>
    </source>
</evidence>
<evidence type="ECO:0000256" key="7">
    <source>
        <dbReference type="ARBA" id="ARBA00035399"/>
    </source>
</evidence>
<dbReference type="GeneID" id="63683324"/>
<gene>
    <name evidence="8" type="ORF">DACRYDRAFT_106397</name>
</gene>
<dbReference type="HOGENOM" id="CLU_2605969_0_0_1"/>
<sequence length="79" mass="9479">MLEMRTEFFGRSWSAPELRRKSFLDLHTLWYVLVRERNVLHTQLEEWKKVGGKPEHFANIHKLNNRVSARFAVFLLPLS</sequence>
<evidence type="ECO:0000313" key="8">
    <source>
        <dbReference type="EMBL" id="EJU03232.1"/>
    </source>
</evidence>
<dbReference type="InterPro" id="IPR010729">
    <property type="entry name" value="Ribosomal_uL29_mit"/>
</dbReference>
<proteinExistence type="inferred from homology"/>
<keyword evidence="9" id="KW-1185">Reference proteome</keyword>
<evidence type="ECO:0000256" key="1">
    <source>
        <dbReference type="ARBA" id="ARBA00004173"/>
    </source>
</evidence>
<dbReference type="InterPro" id="IPR038340">
    <property type="entry name" value="MRP-L47_sf"/>
</dbReference>
<name>M5GB49_DACPD</name>
<dbReference type="EMBL" id="JH795860">
    <property type="protein sequence ID" value="EJU03232.1"/>
    <property type="molecule type" value="Genomic_DNA"/>
</dbReference>
<dbReference type="PANTHER" id="PTHR21183:SF18">
    <property type="entry name" value="LARGE RIBOSOMAL SUBUNIT PROTEIN UL29M"/>
    <property type="match status" value="1"/>
</dbReference>
<keyword evidence="4" id="KW-0496">Mitochondrion</keyword>
<dbReference type="AlphaFoldDB" id="M5GB49"/>
<comment type="subcellular location">
    <subcellularLocation>
        <location evidence="1">Mitochondrion</location>
    </subcellularLocation>
</comment>
<dbReference type="Pfam" id="PF06984">
    <property type="entry name" value="MRP-L47"/>
    <property type="match status" value="1"/>
</dbReference>
<evidence type="ECO:0000313" key="9">
    <source>
        <dbReference type="Proteomes" id="UP000030653"/>
    </source>
</evidence>
<evidence type="ECO:0000256" key="4">
    <source>
        <dbReference type="ARBA" id="ARBA00023128"/>
    </source>
</evidence>
<accession>M5GB49</accession>
<dbReference type="Proteomes" id="UP000030653">
    <property type="component" value="Unassembled WGS sequence"/>
</dbReference>
<dbReference type="STRING" id="1858805.M5GB49"/>
<dbReference type="GO" id="GO:0005762">
    <property type="term" value="C:mitochondrial large ribosomal subunit"/>
    <property type="evidence" value="ECO:0007669"/>
    <property type="project" value="TreeGrafter"/>
</dbReference>
<dbReference type="GO" id="GO:0003735">
    <property type="term" value="F:structural constituent of ribosome"/>
    <property type="evidence" value="ECO:0007669"/>
    <property type="project" value="InterPro"/>
</dbReference>
<dbReference type="PANTHER" id="PTHR21183">
    <property type="entry name" value="RIBOSOMAL PROTEIN L47, MITOCHONDRIAL-RELATED"/>
    <property type="match status" value="1"/>
</dbReference>
<comment type="similarity">
    <text evidence="2">Belongs to the universal ribosomal protein uL29 family.</text>
</comment>
<organism evidence="8 9">
    <name type="scientific">Dacryopinax primogenitus (strain DJM 731)</name>
    <name type="common">Brown rot fungus</name>
    <dbReference type="NCBI Taxonomy" id="1858805"/>
    <lineage>
        <taxon>Eukaryota</taxon>
        <taxon>Fungi</taxon>
        <taxon>Dikarya</taxon>
        <taxon>Basidiomycota</taxon>
        <taxon>Agaricomycotina</taxon>
        <taxon>Dacrymycetes</taxon>
        <taxon>Dacrymycetales</taxon>
        <taxon>Dacrymycetaceae</taxon>
        <taxon>Dacryopinax</taxon>
    </lineage>
</organism>